<dbReference type="InterPro" id="IPR014945">
    <property type="entry name" value="DUF1816"/>
</dbReference>
<evidence type="ECO:0000313" key="2">
    <source>
        <dbReference type="Proteomes" id="UP000239576"/>
    </source>
</evidence>
<dbReference type="EMBL" id="PVWK01000025">
    <property type="protein sequence ID" value="PSB32790.1"/>
    <property type="molecule type" value="Genomic_DNA"/>
</dbReference>
<dbReference type="Proteomes" id="UP000239576">
    <property type="component" value="Unassembled WGS sequence"/>
</dbReference>
<dbReference type="RefSeq" id="WP_106255205.1">
    <property type="nucleotide sequence ID" value="NZ_CAWNSW010000074.1"/>
</dbReference>
<organism evidence="1 2">
    <name type="scientific">Stenomitos frigidus ULC18</name>
    <dbReference type="NCBI Taxonomy" id="2107698"/>
    <lineage>
        <taxon>Bacteria</taxon>
        <taxon>Bacillati</taxon>
        <taxon>Cyanobacteriota</taxon>
        <taxon>Cyanophyceae</taxon>
        <taxon>Leptolyngbyales</taxon>
        <taxon>Leptolyngbyaceae</taxon>
        <taxon>Stenomitos</taxon>
    </lineage>
</organism>
<dbReference type="OrthoDB" id="560125at2"/>
<dbReference type="Pfam" id="PF08846">
    <property type="entry name" value="DUF1816"/>
    <property type="match status" value="1"/>
</dbReference>
<reference evidence="2" key="1">
    <citation type="submission" date="2018-02" db="EMBL/GenBank/DDBJ databases">
        <authorList>
            <person name="Moore K."/>
            <person name="Momper L."/>
        </authorList>
    </citation>
    <scope>NUCLEOTIDE SEQUENCE [LARGE SCALE GENOMIC DNA]</scope>
    <source>
        <strain evidence="2">ULC18</strain>
    </source>
</reference>
<reference evidence="1 2" key="2">
    <citation type="submission" date="2018-03" db="EMBL/GenBank/DDBJ databases">
        <title>The ancient ancestry and fast evolution of plastids.</title>
        <authorList>
            <person name="Moore K.R."/>
            <person name="Magnabosco C."/>
            <person name="Momper L."/>
            <person name="Gold D.A."/>
            <person name="Bosak T."/>
            <person name="Fournier G.P."/>
        </authorList>
    </citation>
    <scope>NUCLEOTIDE SEQUENCE [LARGE SCALE GENOMIC DNA]</scope>
    <source>
        <strain evidence="1 2">ULC18</strain>
    </source>
</reference>
<proteinExistence type="predicted"/>
<sequence length="63" mass="7322">MNAFSLLQTTVCWWVEVSLSAPQHTYHLGPFKSREEAKRSRGAHVDTLFHQETRDIVALIKQR</sequence>
<protein>
    <recommendedName>
        <fullName evidence="3">SPOR domain-containing protein</fullName>
    </recommendedName>
</protein>
<gene>
    <name evidence="1" type="ORF">C7B82_04935</name>
</gene>
<evidence type="ECO:0008006" key="3">
    <source>
        <dbReference type="Google" id="ProtNLM"/>
    </source>
</evidence>
<keyword evidence="2" id="KW-1185">Reference proteome</keyword>
<dbReference type="AlphaFoldDB" id="A0A2T1EJ39"/>
<accession>A0A2T1EJ39</accession>
<evidence type="ECO:0000313" key="1">
    <source>
        <dbReference type="EMBL" id="PSB32790.1"/>
    </source>
</evidence>
<comment type="caution">
    <text evidence="1">The sequence shown here is derived from an EMBL/GenBank/DDBJ whole genome shotgun (WGS) entry which is preliminary data.</text>
</comment>
<name>A0A2T1EJ39_9CYAN</name>